<evidence type="ECO:0000259" key="8">
    <source>
        <dbReference type="PROSITE" id="PS00028"/>
    </source>
</evidence>
<dbReference type="SUPFAM" id="SSF57667">
    <property type="entry name" value="beta-beta-alpha zinc fingers"/>
    <property type="match status" value="4"/>
</dbReference>
<dbReference type="GO" id="GO:0005634">
    <property type="term" value="C:nucleus"/>
    <property type="evidence" value="ECO:0007669"/>
    <property type="project" value="UniProtKB-SubCell"/>
</dbReference>
<dbReference type="Gene3D" id="3.30.160.60">
    <property type="entry name" value="Classic Zinc Finger"/>
    <property type="match status" value="4"/>
</dbReference>
<dbReference type="GO" id="GO:0003676">
    <property type="term" value="F:nucleic acid binding"/>
    <property type="evidence" value="ECO:0007669"/>
    <property type="project" value="InterPro"/>
</dbReference>
<dbReference type="InterPro" id="IPR003604">
    <property type="entry name" value="Matrin/U1-like-C_Znf_C2H2"/>
</dbReference>
<evidence type="ECO:0000256" key="4">
    <source>
        <dbReference type="ARBA" id="ARBA00022771"/>
    </source>
</evidence>
<dbReference type="PANTHER" id="PTHR46144:SF6">
    <property type="entry name" value="C2H2-TYPE DOMAIN-CONTAINING PROTEIN"/>
    <property type="match status" value="1"/>
</dbReference>
<gene>
    <name evidence="9" type="ORF">SSX86_003801</name>
</gene>
<dbReference type="SMART" id="SM00451">
    <property type="entry name" value="ZnF_U1"/>
    <property type="match status" value="4"/>
</dbReference>
<organism evidence="9 10">
    <name type="scientific">Deinandra increscens subsp. villosa</name>
    <dbReference type="NCBI Taxonomy" id="3103831"/>
    <lineage>
        <taxon>Eukaryota</taxon>
        <taxon>Viridiplantae</taxon>
        <taxon>Streptophyta</taxon>
        <taxon>Embryophyta</taxon>
        <taxon>Tracheophyta</taxon>
        <taxon>Spermatophyta</taxon>
        <taxon>Magnoliopsida</taxon>
        <taxon>eudicotyledons</taxon>
        <taxon>Gunneridae</taxon>
        <taxon>Pentapetalae</taxon>
        <taxon>asterids</taxon>
        <taxon>campanulids</taxon>
        <taxon>Asterales</taxon>
        <taxon>Asteraceae</taxon>
        <taxon>Asteroideae</taxon>
        <taxon>Heliantheae alliance</taxon>
        <taxon>Madieae</taxon>
        <taxon>Madiinae</taxon>
        <taxon>Deinandra</taxon>
    </lineage>
</organism>
<dbReference type="GO" id="GO:0008270">
    <property type="term" value="F:zinc ion binding"/>
    <property type="evidence" value="ECO:0007669"/>
    <property type="project" value="UniProtKB-KW"/>
</dbReference>
<evidence type="ECO:0000256" key="3">
    <source>
        <dbReference type="ARBA" id="ARBA00022737"/>
    </source>
</evidence>
<evidence type="ECO:0000256" key="6">
    <source>
        <dbReference type="ARBA" id="ARBA00023242"/>
    </source>
</evidence>
<keyword evidence="4" id="KW-0863">Zinc-finger</keyword>
<comment type="caution">
    <text evidence="9">The sequence shown here is derived from an EMBL/GenBank/DDBJ whole genome shotgun (WGS) entry which is preliminary data.</text>
</comment>
<dbReference type="EMBL" id="JBCNJP010000007">
    <property type="protein sequence ID" value="KAK9075477.1"/>
    <property type="molecule type" value="Genomic_DNA"/>
</dbReference>
<evidence type="ECO:0000256" key="1">
    <source>
        <dbReference type="ARBA" id="ARBA00004123"/>
    </source>
</evidence>
<evidence type="ECO:0000256" key="5">
    <source>
        <dbReference type="ARBA" id="ARBA00022833"/>
    </source>
</evidence>
<dbReference type="SMART" id="SM00355">
    <property type="entry name" value="ZnF_C2H2"/>
    <property type="match status" value="4"/>
</dbReference>
<dbReference type="Pfam" id="PF12874">
    <property type="entry name" value="zf-met"/>
    <property type="match status" value="4"/>
</dbReference>
<evidence type="ECO:0000313" key="9">
    <source>
        <dbReference type="EMBL" id="KAK9075477.1"/>
    </source>
</evidence>
<feature type="domain" description="C2H2-type" evidence="8">
    <location>
        <begin position="23"/>
        <end position="45"/>
    </location>
</feature>
<reference evidence="9 10" key="1">
    <citation type="submission" date="2024-04" db="EMBL/GenBank/DDBJ databases">
        <title>The reference genome of an endangered Asteraceae, Deinandra increscens subsp. villosa, native to the Central Coast of California.</title>
        <authorList>
            <person name="Guilliams M."/>
            <person name="Hasenstab-Lehman K."/>
            <person name="Meyer R."/>
            <person name="Mcevoy S."/>
        </authorList>
    </citation>
    <scope>NUCLEOTIDE SEQUENCE [LARGE SCALE GENOMIC DNA]</scope>
    <source>
        <tissue evidence="9">Leaf</tissue>
    </source>
</reference>
<evidence type="ECO:0000256" key="7">
    <source>
        <dbReference type="SAM" id="MobiDB-lite"/>
    </source>
</evidence>
<name>A0AAP0H8E6_9ASTR</name>
<feature type="compositionally biased region" description="Basic and acidic residues" evidence="7">
    <location>
        <begin position="210"/>
        <end position="219"/>
    </location>
</feature>
<dbReference type="AlphaFoldDB" id="A0AAP0H8E6"/>
<dbReference type="InterPro" id="IPR013087">
    <property type="entry name" value="Znf_C2H2_type"/>
</dbReference>
<dbReference type="PROSITE" id="PS00028">
    <property type="entry name" value="ZINC_FINGER_C2H2_1"/>
    <property type="match status" value="1"/>
</dbReference>
<keyword evidence="10" id="KW-1185">Reference proteome</keyword>
<keyword evidence="6" id="KW-0539">Nucleus</keyword>
<comment type="subcellular location">
    <subcellularLocation>
        <location evidence="1">Nucleus</location>
    </subcellularLocation>
</comment>
<keyword evidence="3" id="KW-0677">Repeat</keyword>
<keyword evidence="2" id="KW-0479">Metal-binding</keyword>
<evidence type="ECO:0000313" key="10">
    <source>
        <dbReference type="Proteomes" id="UP001408789"/>
    </source>
</evidence>
<proteinExistence type="predicted"/>
<protein>
    <recommendedName>
        <fullName evidence="8">C2H2-type domain-containing protein</fullName>
    </recommendedName>
</protein>
<dbReference type="Proteomes" id="UP001408789">
    <property type="component" value="Unassembled WGS sequence"/>
</dbReference>
<dbReference type="PANTHER" id="PTHR46144">
    <property type="entry name" value="ZINC FINGER PROTEIN 385B-LIKE"/>
    <property type="match status" value="1"/>
</dbReference>
<feature type="region of interest" description="Disordered" evidence="7">
    <location>
        <begin position="181"/>
        <end position="222"/>
    </location>
</feature>
<dbReference type="InterPro" id="IPR036236">
    <property type="entry name" value="Znf_C2H2_sf"/>
</dbReference>
<keyword evidence="5" id="KW-0862">Zinc</keyword>
<dbReference type="InterPro" id="IPR051868">
    <property type="entry name" value="ZN346_ZMAT4"/>
</dbReference>
<sequence length="273" mass="29566">MSETVNNVLVTPRKPEEIRPFKCEVCNITCNTEDLLEKHKQGKKHLKLADDSSANAPKTATPAIASETLVGELVNKQQQGLLQHGARTDSIFCHLCNVVCYNQEIFQKHVVGKKHSAKAIIQLASQSGFFAATSYPSHGGSQKKPPTFQCGLCKITCTSNELLKLHIAGKKHLNKLKESGQIPNLPLVNPDEGKTVNSDGSNRNGKKRAGSHEDVESKKQKVLQGGAALDAIRTCDLCNVVCNSPTVYDAHLEGQKHAAAMAVKHAETTAQQS</sequence>
<evidence type="ECO:0000256" key="2">
    <source>
        <dbReference type="ARBA" id="ARBA00022723"/>
    </source>
</evidence>
<accession>A0AAP0H8E6</accession>